<dbReference type="EMBL" id="LSRL02000390">
    <property type="protein sequence ID" value="TDG41214.1"/>
    <property type="molecule type" value="Genomic_DNA"/>
</dbReference>
<dbReference type="Gene3D" id="3.90.930.40">
    <property type="match status" value="1"/>
</dbReference>
<keyword evidence="10 14" id="KW-0804">Transcription</keyword>
<dbReference type="Gene3D" id="2.60.120.650">
    <property type="entry name" value="Cupin"/>
    <property type="match status" value="1"/>
</dbReference>
<feature type="compositionally biased region" description="Low complexity" evidence="15">
    <location>
        <begin position="267"/>
        <end position="289"/>
    </location>
</feature>
<evidence type="ECO:0000256" key="15">
    <source>
        <dbReference type="SAM" id="MobiDB-lite"/>
    </source>
</evidence>
<feature type="compositionally biased region" description="Polar residues" evidence="15">
    <location>
        <begin position="229"/>
        <end position="266"/>
    </location>
</feature>
<dbReference type="InterPro" id="IPR039994">
    <property type="entry name" value="NO66-like"/>
</dbReference>
<dbReference type="AlphaFoldDB" id="A0A484AXR5"/>
<dbReference type="GO" id="GO:0005506">
    <property type="term" value="F:iron ion binding"/>
    <property type="evidence" value="ECO:0007669"/>
    <property type="project" value="UniProtKB-UniRule"/>
</dbReference>
<protein>
    <recommendedName>
        <fullName evidence="14">Bifunctional lysine-specific demethylase and histidyl-hydroxylase</fullName>
        <ecNumber evidence="14">1.14.11.27</ecNumber>
    </recommendedName>
</protein>
<evidence type="ECO:0000256" key="14">
    <source>
        <dbReference type="RuleBase" id="RU366061"/>
    </source>
</evidence>
<keyword evidence="11 14" id="KW-0539">Nucleus</keyword>
<evidence type="ECO:0000256" key="8">
    <source>
        <dbReference type="ARBA" id="ARBA00023004"/>
    </source>
</evidence>
<keyword evidence="9 14" id="KW-0805">Transcription regulation</keyword>
<dbReference type="SUPFAM" id="SSF51197">
    <property type="entry name" value="Clavaminate synthase-like"/>
    <property type="match status" value="1"/>
</dbReference>
<feature type="region of interest" description="Disordered" evidence="15">
    <location>
        <begin position="1"/>
        <end position="46"/>
    </location>
</feature>
<dbReference type="GO" id="GO:0140680">
    <property type="term" value="F:histone H3K36me/H3K36me2 demethylase activity"/>
    <property type="evidence" value="ECO:0007669"/>
    <property type="project" value="UniProtKB-EC"/>
</dbReference>
<dbReference type="Pfam" id="PF21233">
    <property type="entry name" value="WHD_RIOX1"/>
    <property type="match status" value="1"/>
</dbReference>
<feature type="compositionally biased region" description="Low complexity" evidence="15">
    <location>
        <begin position="189"/>
        <end position="198"/>
    </location>
</feature>
<evidence type="ECO:0000256" key="3">
    <source>
        <dbReference type="ARBA" id="ARBA00022491"/>
    </source>
</evidence>
<keyword evidence="7 14" id="KW-0560">Oxidoreductase</keyword>
<evidence type="ECO:0000256" key="1">
    <source>
        <dbReference type="ARBA" id="ARBA00004123"/>
    </source>
</evidence>
<comment type="similarity">
    <text evidence="2">Belongs to the ROX family. NO66 subfamily.</text>
</comment>
<dbReference type="EC" id="1.14.11.27" evidence="14"/>
<dbReference type="PROSITE" id="PS51184">
    <property type="entry name" value="JMJC"/>
    <property type="match status" value="1"/>
</dbReference>
<dbReference type="PANTHER" id="PTHR13096:SF8">
    <property type="entry name" value="RIBOSOMAL OXYGENASE 1"/>
    <property type="match status" value="1"/>
</dbReference>
<evidence type="ECO:0000256" key="4">
    <source>
        <dbReference type="ARBA" id="ARBA00022723"/>
    </source>
</evidence>
<dbReference type="Pfam" id="PF08007">
    <property type="entry name" value="JmjC_2"/>
    <property type="match status" value="1"/>
</dbReference>
<evidence type="ECO:0000256" key="7">
    <source>
        <dbReference type="ARBA" id="ARBA00023002"/>
    </source>
</evidence>
<dbReference type="GO" id="GO:0005730">
    <property type="term" value="C:nucleolus"/>
    <property type="evidence" value="ECO:0007669"/>
    <property type="project" value="TreeGrafter"/>
</dbReference>
<feature type="compositionally biased region" description="Basic and acidic residues" evidence="15">
    <location>
        <begin position="169"/>
        <end position="185"/>
    </location>
</feature>
<reference evidence="17 18" key="1">
    <citation type="journal article" date="2019" name="J. Hered.">
        <title>An Improved Genome Assembly for Drosophila navojoa, the Basal Species in the mojavensis Cluster.</title>
        <authorList>
            <person name="Vanderlinde T."/>
            <person name="Dupim E.G."/>
            <person name="Nazario-Yepiz N.O."/>
            <person name="Carvalho A.B."/>
        </authorList>
    </citation>
    <scope>NUCLEOTIDE SEQUENCE [LARGE SCALE GENOMIC DNA]</scope>
    <source>
        <strain evidence="17">Navoj_Jal97</strain>
        <tissue evidence="17">Whole organism</tissue>
    </source>
</reference>
<dbReference type="FunFam" id="3.90.930.40:FF:000001">
    <property type="entry name" value="ribosomal oxygenase 1 isoform X1"/>
    <property type="match status" value="1"/>
</dbReference>
<dbReference type="Gene3D" id="1.10.10.1500">
    <property type="entry name" value="JmjC domain-containing ribosomal oxygenase (ROX), dimer domain"/>
    <property type="match status" value="1"/>
</dbReference>
<evidence type="ECO:0000256" key="13">
    <source>
        <dbReference type="ARBA" id="ARBA00047915"/>
    </source>
</evidence>
<dbReference type="Proteomes" id="UP000295192">
    <property type="component" value="Unassembled WGS sequence"/>
</dbReference>
<evidence type="ECO:0000256" key="10">
    <source>
        <dbReference type="ARBA" id="ARBA00023163"/>
    </source>
</evidence>
<feature type="compositionally biased region" description="Polar residues" evidence="15">
    <location>
        <begin position="303"/>
        <end position="323"/>
    </location>
</feature>
<dbReference type="OMA" id="WERNACQ"/>
<dbReference type="OrthoDB" id="425950at2759"/>
<sequence length="892" mass="98682">MDKISAYAAYVQGSKKPSKRSQKLAKLLSKGSKKTTKGTEGKGEMDEAALRAAEKAAAKQTKKIRKAVEKRVAKRAAEKAEKEAAEAAAKAEKNIVENEKPPESVKEQPENADANNGESNKLSNGNQLQKSKAAIKSNFDSYLMDFQSFCDFTSTGSSFMCESGGCTNSDDKDATTGHDESKSDESDSGSDSYSNDFDVSFDSDATDSSSDNGDDYLDLSFSSEEDNGDSQSESDYNGNCFHNSNACSHNGANHSNDQFSEEYTLNSTAISTTSTTSASASASASSSSAEPRTAAKRNVPIDMNNNKNKPTAAKQQKMSQKQEQAPVGKQRANPAPSCPLPPRPVKTMIKSCPLPPKAPAAKPVPSKCRLSSRESTGKKTPAKSCRLSSAPADKMANKMAAPSRKSTSKNNNNNNNEINNNNKENGLNSHASLVTGTETQRGPVHLASSIEEGKRMLNWLLNPITAESFFDQYWERNACQVKRKLPDYYSQLISFQMIDEMLIENQLEFTTNIDVTTYKKGVRQTLNPVGRAMSPAIWGYYGDGCSIRILNPSTYLPKLRQLCSSLQEFFHCLVGANVYLTPPNSQGFAPHYDDIEAFVVQVEGRKRWRLYAPPQQSDVLARTSSRNYKQEELGKPLFDAFLEAGDILYFPRGTVHQAVTDPKQHSLHITLSVYQQQAYANLLEALMPSVLERAIKHHLTLRRGLPLDIWQHVGLAKGGKQSEQRDQVLTSTKQLVQRYLMPTDAQIDAAVDQLAKRFQHEALPPSIKPEEEVRTVFGSRSVTDSHGQCLCDYELTENTKVRLLRANILRLVAEGSSLRVYYYVDNALEYCKNDPNYMEIQPTEAPAVEALITTYPKYLKIGKLPLRSADRRIEVATALWERGLLMTEKPFK</sequence>
<feature type="compositionally biased region" description="Basic and acidic residues" evidence="15">
    <location>
        <begin position="76"/>
        <end position="109"/>
    </location>
</feature>
<keyword evidence="18" id="KW-1185">Reference proteome</keyword>
<feature type="compositionally biased region" description="Acidic residues" evidence="15">
    <location>
        <begin position="212"/>
        <end position="228"/>
    </location>
</feature>
<gene>
    <name evidence="17" type="ORF">AWZ03_012362</name>
</gene>
<keyword evidence="4 14" id="KW-0479">Metal-binding</keyword>
<accession>A0A484AXR5</accession>
<dbReference type="PANTHER" id="PTHR13096">
    <property type="entry name" value="MINA53 MYC INDUCED NUCLEAR ANTIGEN"/>
    <property type="match status" value="1"/>
</dbReference>
<organism evidence="17 18">
    <name type="scientific">Drosophila navojoa</name>
    <name type="common">Fruit fly</name>
    <dbReference type="NCBI Taxonomy" id="7232"/>
    <lineage>
        <taxon>Eukaryota</taxon>
        <taxon>Metazoa</taxon>
        <taxon>Ecdysozoa</taxon>
        <taxon>Arthropoda</taxon>
        <taxon>Hexapoda</taxon>
        <taxon>Insecta</taxon>
        <taxon>Pterygota</taxon>
        <taxon>Neoptera</taxon>
        <taxon>Endopterygota</taxon>
        <taxon>Diptera</taxon>
        <taxon>Brachycera</taxon>
        <taxon>Muscomorpha</taxon>
        <taxon>Ephydroidea</taxon>
        <taxon>Drosophilidae</taxon>
        <taxon>Drosophila</taxon>
    </lineage>
</organism>
<comment type="catalytic activity">
    <reaction evidence="13 14">
        <text>N(6),N(6)-dimethyl-L-lysyl(36)-[histone H3] + 2 2-oxoglutarate + 2 O2 = L-lysyl(36)-[histone H3] + 2 formaldehyde + 2 succinate + 2 CO2</text>
        <dbReference type="Rhea" id="RHEA:42032"/>
        <dbReference type="Rhea" id="RHEA-COMP:9785"/>
        <dbReference type="Rhea" id="RHEA-COMP:9787"/>
        <dbReference type="ChEBI" id="CHEBI:15379"/>
        <dbReference type="ChEBI" id="CHEBI:16526"/>
        <dbReference type="ChEBI" id="CHEBI:16810"/>
        <dbReference type="ChEBI" id="CHEBI:16842"/>
        <dbReference type="ChEBI" id="CHEBI:29969"/>
        <dbReference type="ChEBI" id="CHEBI:30031"/>
        <dbReference type="ChEBI" id="CHEBI:61976"/>
        <dbReference type="EC" id="1.14.11.27"/>
    </reaction>
</comment>
<evidence type="ECO:0000256" key="2">
    <source>
        <dbReference type="ARBA" id="ARBA00010309"/>
    </source>
</evidence>
<evidence type="ECO:0000256" key="11">
    <source>
        <dbReference type="ARBA" id="ARBA00023242"/>
    </source>
</evidence>
<dbReference type="InterPro" id="IPR003347">
    <property type="entry name" value="JmjC_dom"/>
</dbReference>
<evidence type="ECO:0000259" key="16">
    <source>
        <dbReference type="PROSITE" id="PS51184"/>
    </source>
</evidence>
<comment type="subcellular location">
    <subcellularLocation>
        <location evidence="1 14">Nucleus</location>
    </subcellularLocation>
</comment>
<comment type="caution">
    <text evidence="17">The sequence shown here is derived from an EMBL/GenBank/DDBJ whole genome shotgun (WGS) entry which is preliminary data.</text>
</comment>
<comment type="cofactor">
    <cofactor evidence="14">
        <name>Fe(2+)</name>
        <dbReference type="ChEBI" id="CHEBI:29033"/>
    </cofactor>
    <text evidence="14">Binds 1 Fe(2+) ion per subunit.</text>
</comment>
<dbReference type="InterPro" id="IPR049043">
    <property type="entry name" value="WHD_RIOX1"/>
</dbReference>
<evidence type="ECO:0000256" key="9">
    <source>
        <dbReference type="ARBA" id="ARBA00023015"/>
    </source>
</evidence>
<keyword evidence="6 14" id="KW-0223">Dioxygenase</keyword>
<feature type="domain" description="JmjC" evidence="16">
    <location>
        <begin position="545"/>
        <end position="690"/>
    </location>
</feature>
<evidence type="ECO:0000256" key="5">
    <source>
        <dbReference type="ARBA" id="ARBA00022853"/>
    </source>
</evidence>
<name>A0A484AXR5_DRONA</name>
<dbReference type="GO" id="GO:0032453">
    <property type="term" value="F:histone H3K4 demethylase activity"/>
    <property type="evidence" value="ECO:0007669"/>
    <property type="project" value="TreeGrafter"/>
</dbReference>
<comment type="function">
    <text evidence="12">Oxygenase that can act as both a histone lysine demethylase and a ribosomal histidine hydroxylase. Specifically demethylates 'Lys-4' (H3K4me) and 'Lys-36' (H3K36me) of histone H3, thereby playing a central role in histone code.</text>
</comment>
<feature type="compositionally biased region" description="Polar residues" evidence="15">
    <location>
        <begin position="113"/>
        <end position="129"/>
    </location>
</feature>
<feature type="compositionally biased region" description="Basic and acidic residues" evidence="15">
    <location>
        <begin position="37"/>
        <end position="46"/>
    </location>
</feature>
<dbReference type="FunFam" id="1.10.10.1500:FF:000001">
    <property type="entry name" value="ribosomal oxygenase 1 isoform X1"/>
    <property type="match status" value="1"/>
</dbReference>
<dbReference type="STRING" id="7232.A0A484AXR5"/>
<feature type="region of interest" description="Disordered" evidence="15">
    <location>
        <begin position="76"/>
        <end position="129"/>
    </location>
</feature>
<dbReference type="GO" id="GO:0045471">
    <property type="term" value="P:response to ethanol"/>
    <property type="evidence" value="ECO:0007669"/>
    <property type="project" value="UniProtKB-ARBA"/>
</dbReference>
<feature type="region of interest" description="Disordered" evidence="15">
    <location>
        <begin position="163"/>
        <end position="429"/>
    </location>
</feature>
<proteinExistence type="inferred from homology"/>
<feature type="compositionally biased region" description="Low complexity" evidence="15">
    <location>
        <begin position="409"/>
        <end position="425"/>
    </location>
</feature>
<evidence type="ECO:0000313" key="17">
    <source>
        <dbReference type="EMBL" id="TDG41214.1"/>
    </source>
</evidence>
<evidence type="ECO:0000256" key="6">
    <source>
        <dbReference type="ARBA" id="ARBA00022964"/>
    </source>
</evidence>
<keyword evidence="8 14" id="KW-0408">Iron</keyword>
<evidence type="ECO:0000256" key="12">
    <source>
        <dbReference type="ARBA" id="ARBA00025670"/>
    </source>
</evidence>
<keyword evidence="3" id="KW-0678">Repressor</keyword>
<dbReference type="FunFam" id="2.60.120.650:FF:000013">
    <property type="entry name" value="Ribosomal oxygenase 1"/>
    <property type="match status" value="1"/>
</dbReference>
<evidence type="ECO:0000313" key="18">
    <source>
        <dbReference type="Proteomes" id="UP000295192"/>
    </source>
</evidence>
<keyword evidence="5" id="KW-0156">Chromatin regulator</keyword>